<dbReference type="Gene3D" id="3.30.420.40">
    <property type="match status" value="2"/>
</dbReference>
<dbReference type="AlphaFoldDB" id="A0A7Z7BPJ9"/>
<dbReference type="SUPFAM" id="SSF53067">
    <property type="entry name" value="Actin-like ATPase domain"/>
    <property type="match status" value="2"/>
</dbReference>
<dbReference type="PANTHER" id="PTHR18964:SF149">
    <property type="entry name" value="BIFUNCTIONAL UDP-N-ACETYLGLUCOSAMINE 2-EPIMERASE_N-ACETYLMANNOSAMINE KINASE"/>
    <property type="match status" value="1"/>
</dbReference>
<comment type="similarity">
    <text evidence="1">Belongs to the ROK (NagC/XylR) family.</text>
</comment>
<accession>A0A7Z7BPJ9</accession>
<proteinExistence type="inferred from homology"/>
<dbReference type="Pfam" id="PF00480">
    <property type="entry name" value="ROK"/>
    <property type="match status" value="1"/>
</dbReference>
<dbReference type="SUPFAM" id="SSF46785">
    <property type="entry name" value="Winged helix' DNA-binding domain"/>
    <property type="match status" value="1"/>
</dbReference>
<dbReference type="InterPro" id="IPR000600">
    <property type="entry name" value="ROK"/>
</dbReference>
<reference evidence="2 3" key="1">
    <citation type="submission" date="2016-10" db="EMBL/GenBank/DDBJ databases">
        <authorList>
            <person name="Varghese N."/>
            <person name="Submissions S."/>
        </authorList>
    </citation>
    <scope>NUCLEOTIDE SEQUENCE [LARGE SCALE GENOMIC DNA]</scope>
    <source>
        <strain evidence="2 3">PDC82</strain>
    </source>
</reference>
<evidence type="ECO:0000256" key="1">
    <source>
        <dbReference type="ARBA" id="ARBA00006479"/>
    </source>
</evidence>
<dbReference type="Proteomes" id="UP000198917">
    <property type="component" value="Unassembled WGS sequence"/>
</dbReference>
<gene>
    <name evidence="2" type="ORF">SAMN05428983_2890</name>
</gene>
<dbReference type="InterPro" id="IPR043129">
    <property type="entry name" value="ATPase_NBD"/>
</dbReference>
<dbReference type="InterPro" id="IPR036390">
    <property type="entry name" value="WH_DNA-bd_sf"/>
</dbReference>
<dbReference type="EMBL" id="FNEW01000002">
    <property type="protein sequence ID" value="SDJ80391.1"/>
    <property type="molecule type" value="Genomic_DNA"/>
</dbReference>
<name>A0A7Z7BPJ9_9HYPH</name>
<organism evidence="2 3">
    <name type="scientific">Agrobacterium fabrum</name>
    <dbReference type="NCBI Taxonomy" id="1176649"/>
    <lineage>
        <taxon>Bacteria</taxon>
        <taxon>Pseudomonadati</taxon>
        <taxon>Pseudomonadota</taxon>
        <taxon>Alphaproteobacteria</taxon>
        <taxon>Hyphomicrobiales</taxon>
        <taxon>Rhizobiaceae</taxon>
        <taxon>Rhizobium/Agrobacterium group</taxon>
        <taxon>Agrobacterium</taxon>
        <taxon>Agrobacterium tumefaciens complex</taxon>
    </lineage>
</organism>
<evidence type="ECO:0000313" key="2">
    <source>
        <dbReference type="EMBL" id="SDJ80391.1"/>
    </source>
</evidence>
<dbReference type="Gene3D" id="1.10.10.10">
    <property type="entry name" value="Winged helix-like DNA-binding domain superfamily/Winged helix DNA-binding domain"/>
    <property type="match status" value="1"/>
</dbReference>
<dbReference type="InterPro" id="IPR036388">
    <property type="entry name" value="WH-like_DNA-bd_sf"/>
</dbReference>
<sequence>MSEIPHAVNNGCGQHPGALILLVACAIRGDKHDRKKGRSGSMPQPMSAIASTELVRQKNSLSVMAALRLYGSLSHTDMSSFTGLASATVSVITTDLERTGLILRKEQIAAAGRGRPRILFAPNGAFCHVAIIIISSDSVQYSLVDYAGKLVDRFTEQRITAEKGSFGGSILSGLARLADRSRIDRHDILQVSISSKGLVDAAAAVLVWSPVLGTEKIDFQQLISQDGRIRVTLNNETLLAAKAIWMREQAKDGSKPEALVTLSLGHSIGLGIARSGAGTIEVSAPNFGHMLHLADGALCRCGTRGCIEAYSGFYAILRSAFEAPPQAEPAKFVPVAEVDKIAASARAGARMARFAFRTAGLALGNGLSRLFSLHGHMPVFITGTGTRYFDLLESGLRDGLAQSQAVRFGGMPKITIAPNEPELVFEGHMEHALSAADDYILSAEGAQKPVRNSGA</sequence>
<protein>
    <submittedName>
        <fullName evidence="2">Transcriptional regulator</fullName>
    </submittedName>
</protein>
<evidence type="ECO:0000313" key="3">
    <source>
        <dbReference type="Proteomes" id="UP000198917"/>
    </source>
</evidence>
<dbReference type="PANTHER" id="PTHR18964">
    <property type="entry name" value="ROK (REPRESSOR, ORF, KINASE) FAMILY"/>
    <property type="match status" value="1"/>
</dbReference>
<comment type="caution">
    <text evidence="2">The sequence shown here is derived from an EMBL/GenBank/DDBJ whole genome shotgun (WGS) entry which is preliminary data.</text>
</comment>